<dbReference type="AlphaFoldDB" id="A0A0R2MXY4"/>
<organism evidence="2 3">
    <name type="scientific">Lacticaseibacillus saniviri JCM 17471 = DSM 24301</name>
    <dbReference type="NCBI Taxonomy" id="1293598"/>
    <lineage>
        <taxon>Bacteria</taxon>
        <taxon>Bacillati</taxon>
        <taxon>Bacillota</taxon>
        <taxon>Bacilli</taxon>
        <taxon>Lactobacillales</taxon>
        <taxon>Lactobacillaceae</taxon>
        <taxon>Lacticaseibacillus</taxon>
    </lineage>
</organism>
<keyword evidence="1" id="KW-0472">Membrane</keyword>
<name>A0A0R2MXY4_9LACO</name>
<keyword evidence="1" id="KW-0812">Transmembrane</keyword>
<keyword evidence="1" id="KW-1133">Transmembrane helix</keyword>
<evidence type="ECO:0000313" key="3">
    <source>
        <dbReference type="Proteomes" id="UP000050969"/>
    </source>
</evidence>
<dbReference type="EMBL" id="JQCE01000034">
    <property type="protein sequence ID" value="KRO16685.1"/>
    <property type="molecule type" value="Genomic_DNA"/>
</dbReference>
<feature type="transmembrane region" description="Helical" evidence="1">
    <location>
        <begin position="7"/>
        <end position="30"/>
    </location>
</feature>
<reference evidence="2 3" key="1">
    <citation type="journal article" date="2015" name="Genome Announc.">
        <title>Expanding the biotechnology potential of lactobacilli through comparative genomics of 213 strains and associated genera.</title>
        <authorList>
            <person name="Sun Z."/>
            <person name="Harris H.M."/>
            <person name="McCann A."/>
            <person name="Guo C."/>
            <person name="Argimon S."/>
            <person name="Zhang W."/>
            <person name="Yang X."/>
            <person name="Jeffery I.B."/>
            <person name="Cooney J.C."/>
            <person name="Kagawa T.F."/>
            <person name="Liu W."/>
            <person name="Song Y."/>
            <person name="Salvetti E."/>
            <person name="Wrobel A."/>
            <person name="Rasinkangas P."/>
            <person name="Parkhill J."/>
            <person name="Rea M.C."/>
            <person name="O'Sullivan O."/>
            <person name="Ritari J."/>
            <person name="Douillard F.P."/>
            <person name="Paul Ross R."/>
            <person name="Yang R."/>
            <person name="Briner A.E."/>
            <person name="Felis G.E."/>
            <person name="de Vos W.M."/>
            <person name="Barrangou R."/>
            <person name="Klaenhammer T.R."/>
            <person name="Caufield P.W."/>
            <person name="Cui Y."/>
            <person name="Zhang H."/>
            <person name="O'Toole P.W."/>
        </authorList>
    </citation>
    <scope>NUCLEOTIDE SEQUENCE [LARGE SCALE GENOMIC DNA]</scope>
    <source>
        <strain evidence="2 3">DSM 24301</strain>
    </source>
</reference>
<keyword evidence="3" id="KW-1185">Reference proteome</keyword>
<dbReference type="STRING" id="1293598.IV56_GL000959"/>
<comment type="caution">
    <text evidence="2">The sequence shown here is derived from an EMBL/GenBank/DDBJ whole genome shotgun (WGS) entry which is preliminary data.</text>
</comment>
<evidence type="ECO:0000256" key="1">
    <source>
        <dbReference type="SAM" id="Phobius"/>
    </source>
</evidence>
<accession>A0A0R2MXY4</accession>
<proteinExistence type="predicted"/>
<feature type="transmembrane region" description="Helical" evidence="1">
    <location>
        <begin position="36"/>
        <end position="57"/>
    </location>
</feature>
<sequence length="58" mass="6447">MLGFITLILFLGAGIIFILGLLCWLVMMTLDKNPKWARRVTLTSFLIAIVALVANALR</sequence>
<protein>
    <submittedName>
        <fullName evidence="2">Uncharacterized protein</fullName>
    </submittedName>
</protein>
<evidence type="ECO:0000313" key="2">
    <source>
        <dbReference type="EMBL" id="KRO16685.1"/>
    </source>
</evidence>
<dbReference type="Proteomes" id="UP000050969">
    <property type="component" value="Unassembled WGS sequence"/>
</dbReference>
<dbReference type="PATRIC" id="fig|1293598.4.peg.1009"/>
<gene>
    <name evidence="2" type="ORF">IV56_GL000959</name>
</gene>
<dbReference type="RefSeq" id="WP_164479300.1">
    <property type="nucleotide sequence ID" value="NZ_JQCE01000034.1"/>
</dbReference>